<accession>A0A225UTC5</accession>
<keyword evidence="3" id="KW-1185">Reference proteome</keyword>
<proteinExistence type="predicted"/>
<dbReference type="Proteomes" id="UP000198211">
    <property type="component" value="Unassembled WGS sequence"/>
</dbReference>
<dbReference type="AlphaFoldDB" id="A0A225UTC5"/>
<evidence type="ECO:0000313" key="3">
    <source>
        <dbReference type="Proteomes" id="UP000198211"/>
    </source>
</evidence>
<feature type="chain" id="PRO_5013302312" description="Secreted protein" evidence="1">
    <location>
        <begin position="23"/>
        <end position="130"/>
    </location>
</feature>
<protein>
    <recommendedName>
        <fullName evidence="4">Secreted protein</fullName>
    </recommendedName>
</protein>
<keyword evidence="1" id="KW-0732">Signal</keyword>
<gene>
    <name evidence="2" type="ORF">PHMEG_00033534</name>
</gene>
<reference evidence="3" key="1">
    <citation type="submission" date="2017-03" db="EMBL/GenBank/DDBJ databases">
        <title>Phytopthora megakarya and P. palmivora, two closely related causual agents of cacao black pod achieved similar genome size and gene model numbers by different mechanisms.</title>
        <authorList>
            <person name="Ali S."/>
            <person name="Shao J."/>
            <person name="Larry D.J."/>
            <person name="Kronmiller B."/>
            <person name="Shen D."/>
            <person name="Strem M.D."/>
            <person name="Melnick R.L."/>
            <person name="Guiltinan M.J."/>
            <person name="Tyler B.M."/>
            <person name="Meinhardt L.W."/>
            <person name="Bailey B.A."/>
        </authorList>
    </citation>
    <scope>NUCLEOTIDE SEQUENCE [LARGE SCALE GENOMIC DNA]</scope>
    <source>
        <strain evidence="3">zdho120</strain>
    </source>
</reference>
<organism evidence="2 3">
    <name type="scientific">Phytophthora megakarya</name>
    <dbReference type="NCBI Taxonomy" id="4795"/>
    <lineage>
        <taxon>Eukaryota</taxon>
        <taxon>Sar</taxon>
        <taxon>Stramenopiles</taxon>
        <taxon>Oomycota</taxon>
        <taxon>Peronosporomycetes</taxon>
        <taxon>Peronosporales</taxon>
        <taxon>Peronosporaceae</taxon>
        <taxon>Phytophthora</taxon>
    </lineage>
</organism>
<dbReference type="EMBL" id="NBNE01011897">
    <property type="protein sequence ID" value="OWY96247.1"/>
    <property type="molecule type" value="Genomic_DNA"/>
</dbReference>
<name>A0A225UTC5_9STRA</name>
<evidence type="ECO:0000313" key="2">
    <source>
        <dbReference type="EMBL" id="OWY96247.1"/>
    </source>
</evidence>
<dbReference type="OrthoDB" id="126594at2759"/>
<feature type="signal peptide" evidence="1">
    <location>
        <begin position="1"/>
        <end position="22"/>
    </location>
</feature>
<evidence type="ECO:0000256" key="1">
    <source>
        <dbReference type="SAM" id="SignalP"/>
    </source>
</evidence>
<sequence length="130" mass="13772">MSSLKALASLVLGLVLLHSSSAQETTVEASKTSLNDEILFKALGNVDTYSPDVSTYLCVYKVNNMEATSGTASYNFGVTGCNADKEFVGRCPDLTSFPECGTYNIFVSSDAKVTSITGQQTKSSGKCQSK</sequence>
<evidence type="ECO:0008006" key="4">
    <source>
        <dbReference type="Google" id="ProtNLM"/>
    </source>
</evidence>
<comment type="caution">
    <text evidence="2">The sequence shown here is derived from an EMBL/GenBank/DDBJ whole genome shotgun (WGS) entry which is preliminary data.</text>
</comment>